<dbReference type="EC" id="2.7.1.40" evidence="4 13"/>
<comment type="similarity">
    <text evidence="3 13">Belongs to the pyruvate kinase family.</text>
</comment>
<name>A0A9P0BB43_BRAAE</name>
<dbReference type="SUPFAM" id="SSF51621">
    <property type="entry name" value="Phosphoenolpyruvate/pyruvate domain"/>
    <property type="match status" value="1"/>
</dbReference>
<dbReference type="EMBL" id="OV121137">
    <property type="protein sequence ID" value="CAH0558964.1"/>
    <property type="molecule type" value="Genomic_DNA"/>
</dbReference>
<keyword evidence="6" id="KW-0479">Metal-binding</keyword>
<evidence type="ECO:0000256" key="10">
    <source>
        <dbReference type="ARBA" id="ARBA00022842"/>
    </source>
</evidence>
<dbReference type="GO" id="GO:0000287">
    <property type="term" value="F:magnesium ion binding"/>
    <property type="evidence" value="ECO:0007669"/>
    <property type="project" value="InterPro"/>
</dbReference>
<keyword evidence="8 13" id="KW-0418">Kinase</keyword>
<feature type="domain" description="Pyruvate kinase barrel" evidence="14">
    <location>
        <begin position="117"/>
        <end position="369"/>
    </location>
</feature>
<evidence type="ECO:0000256" key="13">
    <source>
        <dbReference type="RuleBase" id="RU000504"/>
    </source>
</evidence>
<keyword evidence="5 13" id="KW-0808">Transferase</keyword>
<dbReference type="Gene3D" id="2.40.33.10">
    <property type="entry name" value="PK beta-barrel domain-like"/>
    <property type="match status" value="1"/>
</dbReference>
<dbReference type="Pfam" id="PF02887">
    <property type="entry name" value="PK_C"/>
    <property type="match status" value="1"/>
</dbReference>
<evidence type="ECO:0000256" key="4">
    <source>
        <dbReference type="ARBA" id="ARBA00012142"/>
    </source>
</evidence>
<dbReference type="GO" id="GO:0016301">
    <property type="term" value="F:kinase activity"/>
    <property type="evidence" value="ECO:0007669"/>
    <property type="project" value="UniProtKB-KW"/>
</dbReference>
<comment type="pathway">
    <text evidence="2 13">Carbohydrate degradation; glycolysis; pyruvate from D-glyceraldehyde 3-phosphate: step 5/5.</text>
</comment>
<dbReference type="SUPFAM" id="SSF50800">
    <property type="entry name" value="PK beta-barrel domain-like"/>
    <property type="match status" value="1"/>
</dbReference>
<comment type="catalytic activity">
    <reaction evidence="13">
        <text>pyruvate + ATP = phosphoenolpyruvate + ADP + H(+)</text>
        <dbReference type="Rhea" id="RHEA:18157"/>
        <dbReference type="ChEBI" id="CHEBI:15361"/>
        <dbReference type="ChEBI" id="CHEBI:15378"/>
        <dbReference type="ChEBI" id="CHEBI:30616"/>
        <dbReference type="ChEBI" id="CHEBI:58702"/>
        <dbReference type="ChEBI" id="CHEBI:456216"/>
        <dbReference type="EC" id="2.7.1.40"/>
    </reaction>
</comment>
<evidence type="ECO:0000256" key="3">
    <source>
        <dbReference type="ARBA" id="ARBA00008663"/>
    </source>
</evidence>
<evidence type="ECO:0000256" key="7">
    <source>
        <dbReference type="ARBA" id="ARBA00022741"/>
    </source>
</evidence>
<dbReference type="GO" id="GO:0005524">
    <property type="term" value="F:ATP binding"/>
    <property type="evidence" value="ECO:0007669"/>
    <property type="project" value="UniProtKB-KW"/>
</dbReference>
<keyword evidence="7" id="KW-0547">Nucleotide-binding</keyword>
<organism evidence="16 17">
    <name type="scientific">Brassicogethes aeneus</name>
    <name type="common">Rape pollen beetle</name>
    <name type="synonym">Meligethes aeneus</name>
    <dbReference type="NCBI Taxonomy" id="1431903"/>
    <lineage>
        <taxon>Eukaryota</taxon>
        <taxon>Metazoa</taxon>
        <taxon>Ecdysozoa</taxon>
        <taxon>Arthropoda</taxon>
        <taxon>Hexapoda</taxon>
        <taxon>Insecta</taxon>
        <taxon>Pterygota</taxon>
        <taxon>Neoptera</taxon>
        <taxon>Endopterygota</taxon>
        <taxon>Coleoptera</taxon>
        <taxon>Polyphaga</taxon>
        <taxon>Cucujiformia</taxon>
        <taxon>Nitidulidae</taxon>
        <taxon>Meligethinae</taxon>
        <taxon>Brassicogethes</taxon>
    </lineage>
</organism>
<keyword evidence="17" id="KW-1185">Reference proteome</keyword>
<dbReference type="InterPro" id="IPR015806">
    <property type="entry name" value="Pyrv_Knase_insert_dom_sf"/>
</dbReference>
<feature type="domain" description="Pyruvate kinase C-terminal" evidence="15">
    <location>
        <begin position="409"/>
        <end position="524"/>
    </location>
</feature>
<evidence type="ECO:0000256" key="2">
    <source>
        <dbReference type="ARBA" id="ARBA00004997"/>
    </source>
</evidence>
<evidence type="ECO:0000256" key="6">
    <source>
        <dbReference type="ARBA" id="ARBA00022723"/>
    </source>
</evidence>
<dbReference type="InterPro" id="IPR011037">
    <property type="entry name" value="Pyrv_Knase-like_insert_dom_sf"/>
</dbReference>
<dbReference type="InterPro" id="IPR001697">
    <property type="entry name" value="Pyr_Knase"/>
</dbReference>
<dbReference type="Pfam" id="PF00224">
    <property type="entry name" value="PK"/>
    <property type="match status" value="1"/>
</dbReference>
<accession>A0A9P0BB43</accession>
<dbReference type="GO" id="GO:0004743">
    <property type="term" value="F:pyruvate kinase activity"/>
    <property type="evidence" value="ECO:0007669"/>
    <property type="project" value="UniProtKB-EC"/>
</dbReference>
<dbReference type="AlphaFoldDB" id="A0A9P0BB43"/>
<keyword evidence="11 13" id="KW-0324">Glycolysis</keyword>
<dbReference type="OrthoDB" id="108365at2759"/>
<dbReference type="InterPro" id="IPR036918">
    <property type="entry name" value="Pyrv_Knase_C_sf"/>
</dbReference>
<dbReference type="PRINTS" id="PR01050">
    <property type="entry name" value="PYRUVTKNASE"/>
</dbReference>
<keyword evidence="9" id="KW-0067">ATP-binding</keyword>
<dbReference type="Proteomes" id="UP001154078">
    <property type="component" value="Chromosome 6"/>
</dbReference>
<keyword evidence="12" id="KW-0670">Pyruvate</keyword>
<evidence type="ECO:0000259" key="15">
    <source>
        <dbReference type="Pfam" id="PF02887"/>
    </source>
</evidence>
<protein>
    <recommendedName>
        <fullName evidence="4 13">Pyruvate kinase</fullName>
        <ecNumber evidence="4 13">2.7.1.40</ecNumber>
    </recommendedName>
</protein>
<evidence type="ECO:0000256" key="8">
    <source>
        <dbReference type="ARBA" id="ARBA00022777"/>
    </source>
</evidence>
<gene>
    <name evidence="16" type="ORF">MELIAE_LOCUS9167</name>
</gene>
<dbReference type="SUPFAM" id="SSF52935">
    <property type="entry name" value="PK C-terminal domain-like"/>
    <property type="match status" value="1"/>
</dbReference>
<dbReference type="Gene3D" id="3.40.1380.20">
    <property type="entry name" value="Pyruvate kinase, C-terminal domain"/>
    <property type="match status" value="1"/>
</dbReference>
<dbReference type="PANTHER" id="PTHR11817">
    <property type="entry name" value="PYRUVATE KINASE"/>
    <property type="match status" value="1"/>
</dbReference>
<evidence type="ECO:0000313" key="16">
    <source>
        <dbReference type="EMBL" id="CAH0558964.1"/>
    </source>
</evidence>
<evidence type="ECO:0000256" key="5">
    <source>
        <dbReference type="ARBA" id="ARBA00022679"/>
    </source>
</evidence>
<dbReference type="Gene3D" id="3.20.20.60">
    <property type="entry name" value="Phosphoenolpyruvate-binding domains"/>
    <property type="match status" value="1"/>
</dbReference>
<comment type="cofactor">
    <cofactor evidence="1">
        <name>K(+)</name>
        <dbReference type="ChEBI" id="CHEBI:29103"/>
    </cofactor>
</comment>
<sequence>MDKLFGKPPTLPWVQEFHIKNNVWEKQIEANFKKPFLQHEAKLNVKSIVPNFPPVHILVSINKDFDCEWLGKILSCGIAGIRIVLPALDELLVLKILEKIKLANDIYSMKIGNENLLLTILEVESFRVRIGNLKSYKITQLKLEAGKEVTLTTNPDYKEHVTEDMIYVDYEKLTNVVQAGDKIIFNNCLAELIADRVKETAVECTVEKTGDIISGESLTIPGAPIDKNQMSHHMQHRILDFVVDNDIDVVNIYDSYNKNELQDILNIIESSLKVYVFATIDNLCAINEFEIILKYCDGVFIDLLKLQLEIQREKCFVAQKSLIAKANMFKKPVMVTLDFLNGKKLTKSECYDIANMVLDGVDGFIIPQEKCTVEALQNINKISKEAAAAFYLEKNFDGFARNYKDPQIAIALLAVKITHSCKAAAILCTTTAGSTSKHLSYFKPQCPIIIITKDRITARYLKIFHGVDPIVLTKKDLETVKDADSRIDFGISYAKRKGYAKMGDAIVTVSLFSNDFLAANCIKVFYCSKTGFSVSKCTYW</sequence>
<evidence type="ECO:0000259" key="14">
    <source>
        <dbReference type="Pfam" id="PF00224"/>
    </source>
</evidence>
<evidence type="ECO:0000256" key="12">
    <source>
        <dbReference type="ARBA" id="ARBA00023317"/>
    </source>
</evidence>
<evidence type="ECO:0000256" key="9">
    <source>
        <dbReference type="ARBA" id="ARBA00022840"/>
    </source>
</evidence>
<evidence type="ECO:0000256" key="1">
    <source>
        <dbReference type="ARBA" id="ARBA00001958"/>
    </source>
</evidence>
<keyword evidence="10 13" id="KW-0460">Magnesium</keyword>
<dbReference type="InterPro" id="IPR015813">
    <property type="entry name" value="Pyrv/PenolPyrv_kinase-like_dom"/>
</dbReference>
<dbReference type="InterPro" id="IPR015793">
    <property type="entry name" value="Pyrv_Knase_brl"/>
</dbReference>
<evidence type="ECO:0000313" key="17">
    <source>
        <dbReference type="Proteomes" id="UP001154078"/>
    </source>
</evidence>
<dbReference type="GO" id="GO:0030955">
    <property type="term" value="F:potassium ion binding"/>
    <property type="evidence" value="ECO:0007669"/>
    <property type="project" value="InterPro"/>
</dbReference>
<evidence type="ECO:0000256" key="11">
    <source>
        <dbReference type="ARBA" id="ARBA00023152"/>
    </source>
</evidence>
<reference evidence="16" key="1">
    <citation type="submission" date="2021-12" db="EMBL/GenBank/DDBJ databases">
        <authorList>
            <person name="King R."/>
        </authorList>
    </citation>
    <scope>NUCLEOTIDE SEQUENCE</scope>
</reference>
<dbReference type="InterPro" id="IPR015795">
    <property type="entry name" value="Pyrv_Knase_C"/>
</dbReference>
<proteinExistence type="inferred from homology"/>
<dbReference type="InterPro" id="IPR040442">
    <property type="entry name" value="Pyrv_kinase-like_dom_sf"/>
</dbReference>